<dbReference type="Proteomes" id="UP001365542">
    <property type="component" value="Unassembled WGS sequence"/>
</dbReference>
<keyword evidence="2" id="KW-1185">Reference proteome</keyword>
<reference evidence="1 2" key="1">
    <citation type="submission" date="2019-10" db="EMBL/GenBank/DDBJ databases">
        <authorList>
            <person name="Palmer J.M."/>
        </authorList>
    </citation>
    <scope>NUCLEOTIDE SEQUENCE [LARGE SCALE GENOMIC DNA]</scope>
    <source>
        <strain evidence="1 2">TWF694</strain>
    </source>
</reference>
<name>A0AAV9XBH4_9PEZI</name>
<dbReference type="AlphaFoldDB" id="A0AAV9XBH4"/>
<evidence type="ECO:0000313" key="1">
    <source>
        <dbReference type="EMBL" id="KAK6539134.1"/>
    </source>
</evidence>
<sequence>MAADFKTNFLQYFTKDNSKALSYSIASVNNIAKEGSFDLQPKKFQFATCTKSLSIFISVNGGLNTGEVDSLQSKWAAQWANNSMAPIPTGFTSSLIFSSALVHKVLFAPGFKKTNWDIIQEDPYGSPASYAYWKILHTLNWSDKCITTDTGELKLQYRLCDTSNFDNPRRIDCKVTLEDNEFSLALDVTQMKFRMDQPEGNAIDFDTWRKSMEGLWTVAPTINIQAAGIGYLRTTNLLTPGGETIQVNTAIGLKAPKDFVLVGDVVE</sequence>
<evidence type="ECO:0008006" key="3">
    <source>
        <dbReference type="Google" id="ProtNLM"/>
    </source>
</evidence>
<protein>
    <recommendedName>
        <fullName evidence="3">Beta-lactamase</fullName>
    </recommendedName>
</protein>
<accession>A0AAV9XBH4</accession>
<dbReference type="EMBL" id="JAVHJO010000006">
    <property type="protein sequence ID" value="KAK6539134.1"/>
    <property type="molecule type" value="Genomic_DNA"/>
</dbReference>
<evidence type="ECO:0000313" key="2">
    <source>
        <dbReference type="Proteomes" id="UP001365542"/>
    </source>
</evidence>
<gene>
    <name evidence="1" type="ORF">TWF694_009380</name>
</gene>
<proteinExistence type="predicted"/>
<comment type="caution">
    <text evidence="1">The sequence shown here is derived from an EMBL/GenBank/DDBJ whole genome shotgun (WGS) entry which is preliminary data.</text>
</comment>
<organism evidence="1 2">
    <name type="scientific">Orbilia ellipsospora</name>
    <dbReference type="NCBI Taxonomy" id="2528407"/>
    <lineage>
        <taxon>Eukaryota</taxon>
        <taxon>Fungi</taxon>
        <taxon>Dikarya</taxon>
        <taxon>Ascomycota</taxon>
        <taxon>Pezizomycotina</taxon>
        <taxon>Orbiliomycetes</taxon>
        <taxon>Orbiliales</taxon>
        <taxon>Orbiliaceae</taxon>
        <taxon>Orbilia</taxon>
    </lineage>
</organism>